<dbReference type="AlphaFoldDB" id="A0A0J6SKL7"/>
<dbReference type="SUPFAM" id="SSF50494">
    <property type="entry name" value="Trypsin-like serine proteases"/>
    <property type="match status" value="1"/>
</dbReference>
<dbReference type="EMBL" id="LABY01000139">
    <property type="protein sequence ID" value="KMO34169.1"/>
    <property type="molecule type" value="Genomic_DNA"/>
</dbReference>
<protein>
    <submittedName>
        <fullName evidence="6">Peptidase S1</fullName>
    </submittedName>
</protein>
<proteinExistence type="inferred from homology"/>
<feature type="chain" id="PRO_5005281829" evidence="4">
    <location>
        <begin position="35"/>
        <end position="293"/>
    </location>
</feature>
<keyword evidence="3" id="KW-0378">Hydrolase</keyword>
<evidence type="ECO:0000256" key="4">
    <source>
        <dbReference type="SAM" id="SignalP"/>
    </source>
</evidence>
<feature type="domain" description="Peptidase S1" evidence="5">
    <location>
        <begin position="35"/>
        <end position="267"/>
    </location>
</feature>
<dbReference type="SMART" id="SM00020">
    <property type="entry name" value="Tryp_SPc"/>
    <property type="match status" value="1"/>
</dbReference>
<evidence type="ECO:0000313" key="6">
    <source>
        <dbReference type="EMBL" id="KMO34169.1"/>
    </source>
</evidence>
<dbReference type="PROSITE" id="PS50240">
    <property type="entry name" value="TRYPSIN_DOM"/>
    <property type="match status" value="1"/>
</dbReference>
<comment type="caution">
    <text evidence="6">The sequence shown here is derived from an EMBL/GenBank/DDBJ whole genome shotgun (WGS) entry which is preliminary data.</text>
</comment>
<keyword evidence="3" id="KW-0720">Serine protease</keyword>
<dbReference type="PRINTS" id="PR00722">
    <property type="entry name" value="CHYMOTRYPSIN"/>
</dbReference>
<dbReference type="InterPro" id="IPR001254">
    <property type="entry name" value="Trypsin_dom"/>
</dbReference>
<name>A0A0J6SKL7_9HYPH</name>
<dbReference type="GO" id="GO:0004252">
    <property type="term" value="F:serine-type endopeptidase activity"/>
    <property type="evidence" value="ECO:0007669"/>
    <property type="project" value="InterPro"/>
</dbReference>
<sequence length="293" mass="30410">MHVSSPRLRSVLRPLLAALAVAAPLGLWSGAAGAVVRGEVTRDPDGLRGSVVRIESTTGEMCSGSLIASDLVLTAAHCVMRKAGYWVVVVDRGFRQRRLRAVAAAMHPDFVPGTTPETQPGTDLAILKLSERLGPDFRPLDPRYGGDIAAGDNVAIAGYGVVAENRRSTARVLRQARLVSLGELQVANTVTVVADSNSLAETAGAGACLGDSGGPILRGGPGGYQLVGVVSWSSGAAQQGRVRTACGGFTAVTPIAQHASWINARAAELSRFEPGEPMPVGARSNRADWTGGR</sequence>
<keyword evidence="4" id="KW-0732">Signal</keyword>
<evidence type="ECO:0000256" key="2">
    <source>
        <dbReference type="ARBA" id="ARBA00023157"/>
    </source>
</evidence>
<feature type="signal peptide" evidence="4">
    <location>
        <begin position="1"/>
        <end position="34"/>
    </location>
</feature>
<dbReference type="Gene3D" id="2.40.10.10">
    <property type="entry name" value="Trypsin-like serine proteases"/>
    <property type="match status" value="1"/>
</dbReference>
<dbReference type="Proteomes" id="UP000035955">
    <property type="component" value="Unassembled WGS sequence"/>
</dbReference>
<dbReference type="PANTHER" id="PTHR24276:SF98">
    <property type="entry name" value="FI18310P1-RELATED"/>
    <property type="match status" value="1"/>
</dbReference>
<dbReference type="PANTHER" id="PTHR24276">
    <property type="entry name" value="POLYSERASE-RELATED"/>
    <property type="match status" value="1"/>
</dbReference>
<dbReference type="InterPro" id="IPR009003">
    <property type="entry name" value="Peptidase_S1_PA"/>
</dbReference>
<dbReference type="InterPro" id="IPR018114">
    <property type="entry name" value="TRYPSIN_HIS"/>
</dbReference>
<gene>
    <name evidence="6" type="ORF">VQ02_19485</name>
</gene>
<evidence type="ECO:0000259" key="5">
    <source>
        <dbReference type="PROSITE" id="PS50240"/>
    </source>
</evidence>
<keyword evidence="3" id="KW-0645">Protease</keyword>
<accession>A0A0J6SKL7</accession>
<keyword evidence="2" id="KW-1015">Disulfide bond</keyword>
<comment type="similarity">
    <text evidence="1">Belongs to the peptidase S1 family.</text>
</comment>
<dbReference type="RefSeq" id="WP_048445869.1">
    <property type="nucleotide sequence ID" value="NZ_LABY01000139.1"/>
</dbReference>
<dbReference type="InterPro" id="IPR043504">
    <property type="entry name" value="Peptidase_S1_PA_chymotrypsin"/>
</dbReference>
<evidence type="ECO:0000256" key="3">
    <source>
        <dbReference type="RuleBase" id="RU363034"/>
    </source>
</evidence>
<dbReference type="PROSITE" id="PS00135">
    <property type="entry name" value="TRYPSIN_SER"/>
    <property type="match status" value="1"/>
</dbReference>
<dbReference type="OrthoDB" id="267336at2"/>
<dbReference type="InterPro" id="IPR033116">
    <property type="entry name" value="TRYPSIN_SER"/>
</dbReference>
<dbReference type="Pfam" id="PF00089">
    <property type="entry name" value="Trypsin"/>
    <property type="match status" value="1"/>
</dbReference>
<keyword evidence="7" id="KW-1185">Reference proteome</keyword>
<reference evidence="6 7" key="1">
    <citation type="submission" date="2015-03" db="EMBL/GenBank/DDBJ databases">
        <title>Genome sequencing of Methylobacterium variabile DSM 16961.</title>
        <authorList>
            <person name="Chaudhry V."/>
            <person name="Patil P.B."/>
        </authorList>
    </citation>
    <scope>NUCLEOTIDE SEQUENCE [LARGE SCALE GENOMIC DNA]</scope>
    <source>
        <strain evidence="6 7">DSM 16961</strain>
    </source>
</reference>
<dbReference type="InterPro" id="IPR050430">
    <property type="entry name" value="Peptidase_S1"/>
</dbReference>
<dbReference type="PROSITE" id="PS00134">
    <property type="entry name" value="TRYPSIN_HIS"/>
    <property type="match status" value="1"/>
</dbReference>
<evidence type="ECO:0000256" key="1">
    <source>
        <dbReference type="ARBA" id="ARBA00007664"/>
    </source>
</evidence>
<dbReference type="PATRIC" id="fig|298794.3.peg.1210"/>
<dbReference type="InterPro" id="IPR001314">
    <property type="entry name" value="Peptidase_S1A"/>
</dbReference>
<dbReference type="GO" id="GO:0006508">
    <property type="term" value="P:proteolysis"/>
    <property type="evidence" value="ECO:0007669"/>
    <property type="project" value="UniProtKB-KW"/>
</dbReference>
<organism evidence="6 7">
    <name type="scientific">Methylobacterium variabile</name>
    <dbReference type="NCBI Taxonomy" id="298794"/>
    <lineage>
        <taxon>Bacteria</taxon>
        <taxon>Pseudomonadati</taxon>
        <taxon>Pseudomonadota</taxon>
        <taxon>Alphaproteobacteria</taxon>
        <taxon>Hyphomicrobiales</taxon>
        <taxon>Methylobacteriaceae</taxon>
        <taxon>Methylobacterium</taxon>
    </lineage>
</organism>
<evidence type="ECO:0000313" key="7">
    <source>
        <dbReference type="Proteomes" id="UP000035955"/>
    </source>
</evidence>